<organism evidence="2">
    <name type="scientific">bioreactor metagenome</name>
    <dbReference type="NCBI Taxonomy" id="1076179"/>
    <lineage>
        <taxon>unclassified sequences</taxon>
        <taxon>metagenomes</taxon>
        <taxon>ecological metagenomes</taxon>
    </lineage>
</organism>
<proteinExistence type="predicted"/>
<reference evidence="2" key="1">
    <citation type="submission" date="2019-08" db="EMBL/GenBank/DDBJ databases">
        <authorList>
            <person name="Kucharzyk K."/>
            <person name="Murdoch R.W."/>
            <person name="Higgins S."/>
            <person name="Loffler F."/>
        </authorList>
    </citation>
    <scope>NUCLEOTIDE SEQUENCE</scope>
</reference>
<dbReference type="Pfam" id="PF18962">
    <property type="entry name" value="Por_Secre_tail"/>
    <property type="match status" value="1"/>
</dbReference>
<dbReference type="SUPFAM" id="SSF50998">
    <property type="entry name" value="Quinoprotein alcohol dehydrogenase-like"/>
    <property type="match status" value="1"/>
</dbReference>
<dbReference type="EMBL" id="VSSQ01002434">
    <property type="protein sequence ID" value="MPM15387.1"/>
    <property type="molecule type" value="Genomic_DNA"/>
</dbReference>
<evidence type="ECO:0000313" key="2">
    <source>
        <dbReference type="EMBL" id="MPM15387.1"/>
    </source>
</evidence>
<evidence type="ECO:0000259" key="1">
    <source>
        <dbReference type="Pfam" id="PF18962"/>
    </source>
</evidence>
<accession>A0A644XHG3</accession>
<name>A0A644XHG3_9ZZZZ</name>
<comment type="caution">
    <text evidence="2">The sequence shown here is derived from an EMBL/GenBank/DDBJ whole genome shotgun (WGS) entry which is preliminary data.</text>
</comment>
<protein>
    <recommendedName>
        <fullName evidence="1">Secretion system C-terminal sorting domain-containing protein</fullName>
    </recommendedName>
</protein>
<dbReference type="NCBIfam" id="TIGR04183">
    <property type="entry name" value="Por_Secre_tail"/>
    <property type="match status" value="1"/>
</dbReference>
<dbReference type="PANTHER" id="PTHR42754:SF1">
    <property type="entry name" value="LIPOPROTEIN"/>
    <property type="match status" value="1"/>
</dbReference>
<dbReference type="InterPro" id="IPR011047">
    <property type="entry name" value="Quinoprotein_ADH-like_sf"/>
</dbReference>
<sequence length="253" mass="26902">MGGSSGDLATSIQQTSDSGYIVAGYSYSTNGDVTGHHGTNSYCDYWIVQLNSTGDIIWQKSIGGSAEDRAAAIQQTSDGGYIVSGNSESTDGDVNGNHGSPDYWIVKLNSSGDIIWQKSLGGSSGDLATSIQQTADDGYIVAGYCESVDGDVTGNHGDYDYWVVKLSAAANIEETESSHFVIYPNPVSNELIIETTNNPEYVSLDILNAVGQKIYGGFVTDKTIVSTTDFAPGVYVIKLGNGKEVEFRKVVKE</sequence>
<dbReference type="PANTHER" id="PTHR42754">
    <property type="entry name" value="ENDOGLUCANASE"/>
    <property type="match status" value="1"/>
</dbReference>
<feature type="domain" description="Secretion system C-terminal sorting" evidence="1">
    <location>
        <begin position="182"/>
        <end position="251"/>
    </location>
</feature>
<dbReference type="InterPro" id="IPR026444">
    <property type="entry name" value="Secre_tail"/>
</dbReference>
<gene>
    <name evidence="2" type="ORF">SDC9_61757</name>
</gene>
<dbReference type="AlphaFoldDB" id="A0A644XHG3"/>